<feature type="binding site" evidence="5">
    <location>
        <position position="79"/>
    </location>
    <ligand>
        <name>Zn(2+)</name>
        <dbReference type="ChEBI" id="CHEBI:29105"/>
    </ligand>
</feature>
<feature type="binding site" evidence="5">
    <location>
        <position position="108"/>
    </location>
    <ligand>
        <name>substrate</name>
    </ligand>
</feature>
<dbReference type="PANTHER" id="PTHR43794:SF11">
    <property type="entry name" value="AMIDOHYDROLASE-RELATED DOMAIN-CONTAINING PROTEIN"/>
    <property type="match status" value="1"/>
</dbReference>
<dbReference type="EMBL" id="FOUI01000009">
    <property type="protein sequence ID" value="SFM60065.1"/>
    <property type="molecule type" value="Genomic_DNA"/>
</dbReference>
<dbReference type="Gene3D" id="2.30.40.10">
    <property type="entry name" value="Urease, subunit C, domain 1"/>
    <property type="match status" value="1"/>
</dbReference>
<evidence type="ECO:0000313" key="7">
    <source>
        <dbReference type="EMBL" id="SFM60065.1"/>
    </source>
</evidence>
<comment type="catalytic activity">
    <reaction evidence="5">
        <text>S-methyl-5'-thioadenosine + H2O + H(+) = S-methyl-5'-thioinosine + NH4(+)</text>
        <dbReference type="Rhea" id="RHEA:25025"/>
        <dbReference type="ChEBI" id="CHEBI:15377"/>
        <dbReference type="ChEBI" id="CHEBI:15378"/>
        <dbReference type="ChEBI" id="CHEBI:17509"/>
        <dbReference type="ChEBI" id="CHEBI:28938"/>
        <dbReference type="ChEBI" id="CHEBI:48595"/>
        <dbReference type="EC" id="3.5.4.31"/>
    </reaction>
</comment>
<dbReference type="Gene3D" id="3.20.20.140">
    <property type="entry name" value="Metal-dependent hydrolases"/>
    <property type="match status" value="1"/>
</dbReference>
<dbReference type="GO" id="GO:0090614">
    <property type="term" value="F:5'-methylthioadenosine deaminase activity"/>
    <property type="evidence" value="ECO:0007669"/>
    <property type="project" value="UniProtKB-UniRule"/>
</dbReference>
<dbReference type="PANTHER" id="PTHR43794">
    <property type="entry name" value="AMINOHYDROLASE SSNA-RELATED"/>
    <property type="match status" value="1"/>
</dbReference>
<dbReference type="InterPro" id="IPR023512">
    <property type="entry name" value="Deaminase_MtaD/DadD"/>
</dbReference>
<keyword evidence="3 5" id="KW-0378">Hydrolase</keyword>
<feature type="binding site" evidence="5">
    <location>
        <position position="231"/>
    </location>
    <ligand>
        <name>substrate</name>
    </ligand>
</feature>
<comment type="similarity">
    <text evidence="5">Belongs to the metallo-dependent hydrolases superfamily. MTA/SAH deaminase family.</text>
</comment>
<feature type="binding site" evidence="5">
    <location>
        <position position="81"/>
    </location>
    <ligand>
        <name>Zn(2+)</name>
        <dbReference type="ChEBI" id="CHEBI:29105"/>
    </ligand>
</feature>
<keyword evidence="8" id="KW-1185">Reference proteome</keyword>
<accession>A0A1I4S6E1</accession>
<organism evidence="7 8">
    <name type="scientific">Halopseudomonas yangmingensis</name>
    <dbReference type="NCBI Taxonomy" id="1720063"/>
    <lineage>
        <taxon>Bacteria</taxon>
        <taxon>Pseudomonadati</taxon>
        <taxon>Pseudomonadota</taxon>
        <taxon>Gammaproteobacteria</taxon>
        <taxon>Pseudomonadales</taxon>
        <taxon>Pseudomonadaceae</taxon>
        <taxon>Halopseudomonas</taxon>
    </lineage>
</organism>
<dbReference type="STRING" id="1720063.SAMN05216217_10926"/>
<comment type="function">
    <text evidence="5">Catalyzes the deamination of 5-methylthioadenosine and S-adenosyl-L-homocysteine into 5-methylthioinosine and S-inosyl-L-homocysteine, respectively. Is also able to deaminate adenosine.</text>
</comment>
<dbReference type="GO" id="GO:0050270">
    <property type="term" value="F:S-adenosylhomocysteine deaminase activity"/>
    <property type="evidence" value="ECO:0007669"/>
    <property type="project" value="UniProtKB-UniRule"/>
</dbReference>
<dbReference type="Proteomes" id="UP000243629">
    <property type="component" value="Unassembled WGS sequence"/>
</dbReference>
<feature type="domain" description="Amidohydrolase-related" evidence="6">
    <location>
        <begin position="71"/>
        <end position="418"/>
    </location>
</feature>
<evidence type="ECO:0000256" key="3">
    <source>
        <dbReference type="ARBA" id="ARBA00022801"/>
    </source>
</evidence>
<comment type="cofactor">
    <cofactor evidence="5">
        <name>Zn(2+)</name>
        <dbReference type="ChEBI" id="CHEBI:29105"/>
    </cofactor>
    <text evidence="5">Binds 1 zinc ion per subunit.</text>
</comment>
<dbReference type="Pfam" id="PF01979">
    <property type="entry name" value="Amidohydro_1"/>
    <property type="match status" value="1"/>
</dbReference>
<comment type="caution">
    <text evidence="5">Lacks conserved residue(s) required for the propagation of feature annotation.</text>
</comment>
<dbReference type="InterPro" id="IPR032466">
    <property type="entry name" value="Metal_Hydrolase"/>
</dbReference>
<comment type="catalytic activity">
    <reaction evidence="5">
        <text>S-adenosyl-L-homocysteine + H2O + H(+) = S-inosyl-L-homocysteine + NH4(+)</text>
        <dbReference type="Rhea" id="RHEA:20716"/>
        <dbReference type="ChEBI" id="CHEBI:15377"/>
        <dbReference type="ChEBI" id="CHEBI:15378"/>
        <dbReference type="ChEBI" id="CHEBI:28938"/>
        <dbReference type="ChEBI" id="CHEBI:57856"/>
        <dbReference type="ChEBI" id="CHEBI:57985"/>
        <dbReference type="EC" id="3.5.4.28"/>
    </reaction>
</comment>
<dbReference type="AlphaFoldDB" id="A0A1I4S6E1"/>
<dbReference type="CDD" id="cd01298">
    <property type="entry name" value="ATZ_TRZ_like"/>
    <property type="match status" value="1"/>
</dbReference>
<dbReference type="NCBIfam" id="NF006549">
    <property type="entry name" value="PRK09045.1"/>
    <property type="match status" value="1"/>
</dbReference>
<feature type="binding site" evidence="5">
    <location>
        <position position="316"/>
    </location>
    <ligand>
        <name>Zn(2+)</name>
        <dbReference type="ChEBI" id="CHEBI:29105"/>
    </ligand>
</feature>
<name>A0A1I4S6E1_9GAMM</name>
<comment type="similarity">
    <text evidence="1">Belongs to the metallo-dependent hydrolases superfamily. ATZ/TRZ family.</text>
</comment>
<sequence length="455" mass="49534">MNQVELPITPLPQPLDLLIVPRWIIPVVPAGVVLEEHALAVHEGRIVALLPVAHCEDLQVRERCERPDHLLIPGLVNAHGHAAMTLLRGLADDLPLMTWLEQHIWPAERRHVNADFVATGTRLAIAEMLRGGTTCFADMYFYPAIAAQTAIDCGIRAQIAFPLLDHPIPGVPDCASGLQQGLQLHDELRHQSLVSLAFGPHAPYTVSDDNLLRIRTLADEVDLPIHMHVHESADEIAGSLQQYGERPLQRLQRLGLLGPRLQAVHMTQVDDSDLALLSRHDVQVVHCPQSNLKLASGFCPVQRLLQAGVNVALGTDGAASNNDLDLLDELRTAALLAKAVSGEPTALQAHKALHMATLAGACALGLEQQTGSLEPGKQADLTLIDLGDPLLQPVYDPLSHLLYSSNSRQVSDVWVAGRRRLSNGQLATDLLPADIHQQVANWAARIKKEDQPDES</sequence>
<dbReference type="InterPro" id="IPR011059">
    <property type="entry name" value="Metal-dep_hydrolase_composite"/>
</dbReference>
<dbReference type="EC" id="3.5.4.31" evidence="5"/>
<dbReference type="EC" id="3.5.4.28" evidence="5"/>
<dbReference type="InterPro" id="IPR006680">
    <property type="entry name" value="Amidohydro-rel"/>
</dbReference>
<reference evidence="8" key="1">
    <citation type="submission" date="2016-10" db="EMBL/GenBank/DDBJ databases">
        <authorList>
            <person name="Varghese N."/>
            <person name="Submissions S."/>
        </authorList>
    </citation>
    <scope>NUCLEOTIDE SEQUENCE [LARGE SCALE GENOMIC DNA]</scope>
    <source>
        <strain evidence="8">DSM 24213</strain>
    </source>
</reference>
<dbReference type="InterPro" id="IPR050287">
    <property type="entry name" value="MTA/SAH_deaminase"/>
</dbReference>
<feature type="binding site" evidence="5">
    <location>
        <position position="316"/>
    </location>
    <ligand>
        <name>substrate</name>
    </ligand>
</feature>
<dbReference type="SUPFAM" id="SSF51556">
    <property type="entry name" value="Metallo-dependent hydrolases"/>
    <property type="match status" value="1"/>
</dbReference>
<keyword evidence="2 5" id="KW-0479">Metal-binding</keyword>
<evidence type="ECO:0000259" key="6">
    <source>
        <dbReference type="Pfam" id="PF01979"/>
    </source>
</evidence>
<feature type="binding site" evidence="5">
    <location>
        <position position="228"/>
    </location>
    <ligand>
        <name>Zn(2+)</name>
        <dbReference type="ChEBI" id="CHEBI:29105"/>
    </ligand>
</feature>
<evidence type="ECO:0000256" key="5">
    <source>
        <dbReference type="HAMAP-Rule" id="MF_01281"/>
    </source>
</evidence>
<dbReference type="SUPFAM" id="SSF51338">
    <property type="entry name" value="Composite domain of metallo-dependent hydrolases"/>
    <property type="match status" value="1"/>
</dbReference>
<gene>
    <name evidence="5" type="primary">mtaD</name>
    <name evidence="7" type="ORF">SAMN05216217_10926</name>
</gene>
<dbReference type="OrthoDB" id="9807210at2"/>
<dbReference type="HAMAP" id="MF_01281">
    <property type="entry name" value="MTA_SAH_deamin"/>
    <property type="match status" value="1"/>
</dbReference>
<keyword evidence="4 5" id="KW-0862">Zinc</keyword>
<evidence type="ECO:0000256" key="4">
    <source>
        <dbReference type="ARBA" id="ARBA00022833"/>
    </source>
</evidence>
<feature type="binding site" evidence="5">
    <location>
        <position position="201"/>
    </location>
    <ligand>
        <name>substrate</name>
    </ligand>
</feature>
<dbReference type="FunFam" id="3.20.20.140:FF:000014">
    <property type="entry name" value="5-methylthioadenosine/S-adenosylhomocysteine deaminase"/>
    <property type="match status" value="1"/>
</dbReference>
<dbReference type="GO" id="GO:0046872">
    <property type="term" value="F:metal ion binding"/>
    <property type="evidence" value="ECO:0007669"/>
    <property type="project" value="UniProtKB-KW"/>
</dbReference>
<evidence type="ECO:0000256" key="1">
    <source>
        <dbReference type="ARBA" id="ARBA00006745"/>
    </source>
</evidence>
<evidence type="ECO:0000313" key="8">
    <source>
        <dbReference type="Proteomes" id="UP000243629"/>
    </source>
</evidence>
<proteinExistence type="inferred from homology"/>
<protein>
    <recommendedName>
        <fullName evidence="5">5-methylthioadenosine/S-adenosylhomocysteine deaminase</fullName>
        <shortName evidence="5">MTA/SAH deaminase</shortName>
        <ecNumber evidence="5">3.5.4.28</ecNumber>
        <ecNumber evidence="5">3.5.4.31</ecNumber>
    </recommendedName>
</protein>
<evidence type="ECO:0000256" key="2">
    <source>
        <dbReference type="ARBA" id="ARBA00022723"/>
    </source>
</evidence>